<name>A0A6B1DAU9_9CHLR</name>
<protein>
    <submittedName>
        <fullName evidence="1">Uncharacterized protein</fullName>
    </submittedName>
</protein>
<dbReference type="EMBL" id="VXMH01000072">
    <property type="protein sequence ID" value="MYC96137.1"/>
    <property type="molecule type" value="Genomic_DNA"/>
</dbReference>
<evidence type="ECO:0000313" key="1">
    <source>
        <dbReference type="EMBL" id="MYC96137.1"/>
    </source>
</evidence>
<organism evidence="1">
    <name type="scientific">Caldilineaceae bacterium SB0661_bin_32</name>
    <dbReference type="NCBI Taxonomy" id="2605255"/>
    <lineage>
        <taxon>Bacteria</taxon>
        <taxon>Bacillati</taxon>
        <taxon>Chloroflexota</taxon>
        <taxon>Caldilineae</taxon>
        <taxon>Caldilineales</taxon>
        <taxon>Caldilineaceae</taxon>
    </lineage>
</organism>
<feature type="non-terminal residue" evidence="1">
    <location>
        <position position="101"/>
    </location>
</feature>
<reference evidence="1" key="1">
    <citation type="submission" date="2019-09" db="EMBL/GenBank/DDBJ databases">
        <title>Characterisation of the sponge microbiome using genome-centric metagenomics.</title>
        <authorList>
            <person name="Engelberts J.P."/>
            <person name="Robbins S.J."/>
            <person name="De Goeij J.M."/>
            <person name="Aranda M."/>
            <person name="Bell S.C."/>
            <person name="Webster N.S."/>
        </authorList>
    </citation>
    <scope>NUCLEOTIDE SEQUENCE</scope>
    <source>
        <strain evidence="1">SB0661_bin_32</strain>
    </source>
</reference>
<sequence length="101" mass="10972">MTAISEQSRRQFLLKWNRGGISSLKLENDVFDTEYITPGETLGEVLVGLRTGGEWRSATAFASGDIRTVEDDGRGGRAFVNSGDGQLQHGLRGLGVLERCS</sequence>
<accession>A0A6B1DAU9</accession>
<proteinExistence type="predicted"/>
<comment type="caution">
    <text evidence="1">The sequence shown here is derived from an EMBL/GenBank/DDBJ whole genome shotgun (WGS) entry which is preliminary data.</text>
</comment>
<dbReference type="AlphaFoldDB" id="A0A6B1DAU9"/>
<gene>
    <name evidence="1" type="ORF">F4X14_14335</name>
</gene>